<dbReference type="RefSeq" id="WP_087176501.1">
    <property type="nucleotide sequence ID" value="NZ_CAJFSK010000119.1"/>
</dbReference>
<keyword evidence="12" id="KW-1185">Reference proteome</keyword>
<comment type="similarity">
    <text evidence="2">Belongs to the MgtC/SapB family.</text>
</comment>
<comment type="caution">
    <text evidence="10">The sequence shown here is derived from an EMBL/GenBank/DDBJ whole genome shotgun (WGS) entry which is preliminary data.</text>
</comment>
<keyword evidence="4 7" id="KW-0812">Transmembrane</keyword>
<dbReference type="PRINTS" id="PR01837">
    <property type="entry name" value="MGTCSAPBPROT"/>
</dbReference>
<name>A0A1Y4UCY9_9LACO</name>
<keyword evidence="10" id="KW-0808">Transferase</keyword>
<evidence type="ECO:0000256" key="5">
    <source>
        <dbReference type="ARBA" id="ARBA00022989"/>
    </source>
</evidence>
<sequence>MQTLAPIPTELDWLLRIIVAAFCGGIIGYERAIQRKSAGVRTHIVVAIASALFMIVSKYGFTDLLNMRDIALDPSRIAAQIVTGISFIGAGTILVRKEQISGLTTAAGVWATAAIGMAIGAGMYFIGILSTALLFVIQMLFHDDVIISKITPHVRFNIQIEAINQHHILSKIKKELEENKVENINIKILDVSDERIVFYVDGVINNKINENNIVMALRKYPDITRISYTRGGLN</sequence>
<keyword evidence="5 7" id="KW-1133">Transmembrane helix</keyword>
<gene>
    <name evidence="10" type="ORF">B5E44_03465</name>
    <name evidence="9" type="ORF">B5E59_06805</name>
</gene>
<dbReference type="InterPro" id="IPR003416">
    <property type="entry name" value="MgtC/SapB/SrpB/YhiD_fam"/>
</dbReference>
<accession>A0A1Y4UCY9</accession>
<evidence type="ECO:0000256" key="1">
    <source>
        <dbReference type="ARBA" id="ARBA00004651"/>
    </source>
</evidence>
<evidence type="ECO:0000313" key="9">
    <source>
        <dbReference type="EMBL" id="OUQ55690.1"/>
    </source>
</evidence>
<dbReference type="EMBL" id="NFLS01000017">
    <property type="protein sequence ID" value="OUQ55690.1"/>
    <property type="molecule type" value="Genomic_DNA"/>
</dbReference>
<dbReference type="Proteomes" id="UP000196293">
    <property type="component" value="Unassembled WGS sequence"/>
</dbReference>
<evidence type="ECO:0000313" key="10">
    <source>
        <dbReference type="EMBL" id="OUQ77216.1"/>
    </source>
</evidence>
<dbReference type="GO" id="GO:0008168">
    <property type="term" value="F:methyltransferase activity"/>
    <property type="evidence" value="ECO:0007669"/>
    <property type="project" value="UniProtKB-KW"/>
</dbReference>
<dbReference type="GO" id="GO:0032259">
    <property type="term" value="P:methylation"/>
    <property type="evidence" value="ECO:0007669"/>
    <property type="project" value="UniProtKB-KW"/>
</dbReference>
<evidence type="ECO:0000256" key="3">
    <source>
        <dbReference type="ARBA" id="ARBA00022475"/>
    </source>
</evidence>
<feature type="transmembrane region" description="Helical" evidence="7">
    <location>
        <begin position="77"/>
        <end position="95"/>
    </location>
</feature>
<feature type="transmembrane region" description="Helical" evidence="7">
    <location>
        <begin position="13"/>
        <end position="32"/>
    </location>
</feature>
<evidence type="ECO:0000256" key="2">
    <source>
        <dbReference type="ARBA" id="ARBA00009298"/>
    </source>
</evidence>
<keyword evidence="6 7" id="KW-0472">Membrane</keyword>
<dbReference type="EMBL" id="NFLZ01000005">
    <property type="protein sequence ID" value="OUQ77216.1"/>
    <property type="molecule type" value="Genomic_DNA"/>
</dbReference>
<feature type="transmembrane region" description="Helical" evidence="7">
    <location>
        <begin position="107"/>
        <end position="140"/>
    </location>
</feature>
<comment type="subcellular location">
    <subcellularLocation>
        <location evidence="1">Cell membrane</location>
        <topology evidence="1">Multi-pass membrane protein</topology>
    </subcellularLocation>
</comment>
<feature type="domain" description="MgtC/SapB/SrpB/YhiD N-terminal" evidence="8">
    <location>
        <begin position="18"/>
        <end position="141"/>
    </location>
</feature>
<reference evidence="10" key="2">
    <citation type="journal article" date="2018" name="BMC Genomics">
        <title>Whole genome sequencing and function prediction of 133 gut anaerobes isolated from chicken caecum in pure cultures.</title>
        <authorList>
            <person name="Medvecky M."/>
            <person name="Cejkova D."/>
            <person name="Polansky O."/>
            <person name="Karasova D."/>
            <person name="Kubasova T."/>
            <person name="Cizek A."/>
            <person name="Rychlik I."/>
        </authorList>
    </citation>
    <scope>NUCLEOTIDE SEQUENCE</scope>
    <source>
        <strain evidence="10">An101</strain>
        <strain evidence="9">An115</strain>
    </source>
</reference>
<reference evidence="11 12" key="1">
    <citation type="submission" date="2017-04" db="EMBL/GenBank/DDBJ databases">
        <title>Function of individual gut microbiota members based on whole genome sequencing of pure cultures obtained from chicken caecum.</title>
        <authorList>
            <person name="Medvecky M."/>
            <person name="Cejkova D."/>
            <person name="Polansky O."/>
            <person name="Karasova D."/>
            <person name="Kubasova T."/>
            <person name="Cizek A."/>
            <person name="Rychlik I."/>
        </authorList>
    </citation>
    <scope>NUCLEOTIDE SEQUENCE [LARGE SCALE GENOMIC DNA]</scope>
    <source>
        <strain evidence="11">An101</strain>
        <strain evidence="12">An115</strain>
    </source>
</reference>
<evidence type="ECO:0000256" key="4">
    <source>
        <dbReference type="ARBA" id="ARBA00022692"/>
    </source>
</evidence>
<protein>
    <submittedName>
        <fullName evidence="10">Methyltransferase</fullName>
    </submittedName>
</protein>
<dbReference type="PANTHER" id="PTHR33778">
    <property type="entry name" value="PROTEIN MGTC"/>
    <property type="match status" value="1"/>
</dbReference>
<evidence type="ECO:0000256" key="7">
    <source>
        <dbReference type="SAM" id="Phobius"/>
    </source>
</evidence>
<dbReference type="InterPro" id="IPR049177">
    <property type="entry name" value="MgtC_SapB_SrpB_YhiD_N"/>
</dbReference>
<keyword evidence="3" id="KW-1003">Cell membrane</keyword>
<evidence type="ECO:0000256" key="6">
    <source>
        <dbReference type="ARBA" id="ARBA00023136"/>
    </source>
</evidence>
<dbReference type="AlphaFoldDB" id="A0A1Y4UCY9"/>
<dbReference type="Proteomes" id="UP000195859">
    <property type="component" value="Unassembled WGS sequence"/>
</dbReference>
<dbReference type="Pfam" id="PF02308">
    <property type="entry name" value="MgtC"/>
    <property type="match status" value="1"/>
</dbReference>
<evidence type="ECO:0000313" key="11">
    <source>
        <dbReference type="Proteomes" id="UP000195859"/>
    </source>
</evidence>
<evidence type="ECO:0000259" key="8">
    <source>
        <dbReference type="Pfam" id="PF02308"/>
    </source>
</evidence>
<proteinExistence type="inferred from homology"/>
<keyword evidence="10" id="KW-0489">Methyltransferase</keyword>
<evidence type="ECO:0000313" key="12">
    <source>
        <dbReference type="Proteomes" id="UP000196293"/>
    </source>
</evidence>
<organism evidence="10 11">
    <name type="scientific">Lactobacillus gallinarum</name>
    <dbReference type="NCBI Taxonomy" id="52242"/>
    <lineage>
        <taxon>Bacteria</taxon>
        <taxon>Bacillati</taxon>
        <taxon>Bacillota</taxon>
        <taxon>Bacilli</taxon>
        <taxon>Lactobacillales</taxon>
        <taxon>Lactobacillaceae</taxon>
        <taxon>Lactobacillus</taxon>
    </lineage>
</organism>
<feature type="transmembrane region" description="Helical" evidence="7">
    <location>
        <begin position="44"/>
        <end position="61"/>
    </location>
</feature>
<dbReference type="PANTHER" id="PTHR33778:SF1">
    <property type="entry name" value="MAGNESIUM TRANSPORTER YHID-RELATED"/>
    <property type="match status" value="1"/>
</dbReference>
<dbReference type="GeneID" id="78203160"/>
<dbReference type="GO" id="GO:0005886">
    <property type="term" value="C:plasma membrane"/>
    <property type="evidence" value="ECO:0007669"/>
    <property type="project" value="UniProtKB-SubCell"/>
</dbReference>